<keyword evidence="4" id="KW-1185">Reference proteome</keyword>
<dbReference type="Gene3D" id="3.40.1390.30">
    <property type="entry name" value="NIF3 (NGG1p interacting factor 3)-like"/>
    <property type="match status" value="2"/>
</dbReference>
<gene>
    <name evidence="3" type="ORF">OPS25_08460</name>
</gene>
<protein>
    <submittedName>
        <fullName evidence="3">Nif3-like dinuclear metal center hexameric protein</fullName>
    </submittedName>
</protein>
<sequence length="253" mass="27525">MSITRQLLLQELTDLLQPDKVNDYCPNGLQIEGKPSIDSIITGVTASQALIDAAIVRKADAVLVHHGYFWRGEAPALTGIKYRRIASLIKHDINLFAYHLPIDVHPTLGNNVQLGKILEIDGLHAVPSFVPEGIVFQGHYALPKSSEEFTALISRKLNRAPVVVGDSTRRIAKVAWCTGGGQSFIEQAVQLGIDAFISGEISEQTTHIARESGIFYCAAGHHATERYGVKAVGEHLASTLKVNVEFVDIDNPA</sequence>
<comment type="caution">
    <text evidence="3">The sequence shown here is derived from an EMBL/GenBank/DDBJ whole genome shotgun (WGS) entry which is preliminary data.</text>
</comment>
<dbReference type="InterPro" id="IPR002678">
    <property type="entry name" value="DUF34/NIF3"/>
</dbReference>
<evidence type="ECO:0000256" key="1">
    <source>
        <dbReference type="ARBA" id="ARBA00006964"/>
    </source>
</evidence>
<dbReference type="Pfam" id="PF01784">
    <property type="entry name" value="DUF34_NIF3"/>
    <property type="match status" value="1"/>
</dbReference>
<dbReference type="SUPFAM" id="SSF102705">
    <property type="entry name" value="NIF3 (NGG1p interacting factor 3)-like"/>
    <property type="match status" value="1"/>
</dbReference>
<reference evidence="3" key="1">
    <citation type="submission" date="2022-11" db="EMBL/GenBank/DDBJ databases">
        <title>Alteromonas sp. nov., isolated from sea water of the Qingdao.</title>
        <authorList>
            <person name="Wang Q."/>
        </authorList>
    </citation>
    <scope>NUCLEOTIDE SEQUENCE</scope>
    <source>
        <strain evidence="3">ASW11-7</strain>
    </source>
</reference>
<proteinExistence type="inferred from homology"/>
<dbReference type="PANTHER" id="PTHR13799">
    <property type="entry name" value="NGG1 INTERACTING FACTOR 3"/>
    <property type="match status" value="1"/>
</dbReference>
<dbReference type="NCBIfam" id="TIGR00486">
    <property type="entry name" value="YbgI_SA1388"/>
    <property type="match status" value="1"/>
</dbReference>
<dbReference type="EMBL" id="JAPFRD010000010">
    <property type="protein sequence ID" value="MCW8108526.1"/>
    <property type="molecule type" value="Genomic_DNA"/>
</dbReference>
<comment type="similarity">
    <text evidence="1">Belongs to the GTP cyclohydrolase I type 2/NIF3 family.</text>
</comment>
<evidence type="ECO:0000313" key="4">
    <source>
        <dbReference type="Proteomes" id="UP001142810"/>
    </source>
</evidence>
<organism evidence="3 4">
    <name type="scientific">Alteromonas aquimaris</name>
    <dbReference type="NCBI Taxonomy" id="2998417"/>
    <lineage>
        <taxon>Bacteria</taxon>
        <taxon>Pseudomonadati</taxon>
        <taxon>Pseudomonadota</taxon>
        <taxon>Gammaproteobacteria</taxon>
        <taxon>Alteromonadales</taxon>
        <taxon>Alteromonadaceae</taxon>
        <taxon>Alteromonas/Salinimonas group</taxon>
        <taxon>Alteromonas</taxon>
    </lineage>
</organism>
<name>A0ABT3P8W4_9ALTE</name>
<dbReference type="PANTHER" id="PTHR13799:SF14">
    <property type="entry name" value="GTP CYCLOHYDROLASE 1 TYPE 2 HOMOLOG"/>
    <property type="match status" value="1"/>
</dbReference>
<accession>A0ABT3P8W4</accession>
<evidence type="ECO:0000256" key="2">
    <source>
        <dbReference type="ARBA" id="ARBA00022723"/>
    </source>
</evidence>
<dbReference type="Proteomes" id="UP001142810">
    <property type="component" value="Unassembled WGS sequence"/>
</dbReference>
<dbReference type="RefSeq" id="WP_265617252.1">
    <property type="nucleotide sequence ID" value="NZ_JAPFRD010000010.1"/>
</dbReference>
<dbReference type="InterPro" id="IPR036069">
    <property type="entry name" value="DUF34/NIF3_sf"/>
</dbReference>
<keyword evidence="2" id="KW-0479">Metal-binding</keyword>
<evidence type="ECO:0000313" key="3">
    <source>
        <dbReference type="EMBL" id="MCW8108526.1"/>
    </source>
</evidence>